<reference evidence="1 2" key="1">
    <citation type="submission" date="2023-11" db="EMBL/GenBank/DDBJ databases">
        <title>First isolation, identification, and characterization of non-pathogenic Epilithonimonas ginsengisoli isolated from diseased farmed rainbow trout (Oncorhynchus mykiss) in Chile.</title>
        <authorList>
            <person name="Miranda C.D."/>
            <person name="Irgang R."/>
            <person name="Concha C."/>
            <person name="Rojas R."/>
            <person name="Avendano R."/>
        </authorList>
    </citation>
    <scope>NUCLEOTIDE SEQUENCE [LARGE SCALE GENOMIC DNA]</scope>
    <source>
        <strain evidence="1 2">FP99</strain>
    </source>
</reference>
<gene>
    <name evidence="1" type="ORF">NG800_016385</name>
</gene>
<dbReference type="Proteomes" id="UP001204439">
    <property type="component" value="Unassembled WGS sequence"/>
</dbReference>
<name>A0ABU4JLF3_9FLAO</name>
<proteinExistence type="predicted"/>
<protein>
    <submittedName>
        <fullName evidence="1">Uncharacterized protein</fullName>
    </submittedName>
</protein>
<comment type="caution">
    <text evidence="1">The sequence shown here is derived from an EMBL/GenBank/DDBJ whole genome shotgun (WGS) entry which is preliminary data.</text>
</comment>
<evidence type="ECO:0000313" key="1">
    <source>
        <dbReference type="EMBL" id="MDW8550507.1"/>
    </source>
</evidence>
<evidence type="ECO:0000313" key="2">
    <source>
        <dbReference type="Proteomes" id="UP001204439"/>
    </source>
</evidence>
<keyword evidence="2" id="KW-1185">Reference proteome</keyword>
<accession>A0ABU4JLF3</accession>
<organism evidence="1 2">
    <name type="scientific">Epilithonimonas ginsengisoli</name>
    <dbReference type="NCBI Taxonomy" id="1245592"/>
    <lineage>
        <taxon>Bacteria</taxon>
        <taxon>Pseudomonadati</taxon>
        <taxon>Bacteroidota</taxon>
        <taxon>Flavobacteriia</taxon>
        <taxon>Flavobacteriales</taxon>
        <taxon>Weeksellaceae</taxon>
        <taxon>Chryseobacterium group</taxon>
        <taxon>Epilithonimonas</taxon>
    </lineage>
</organism>
<sequence>MRISLIFLLLLFIFFNCKKEDRKSDLYSTELVEVLGPKEKGLYDSLNVPANLRDEVKKISSFNYFDTGVLGHQNPNIEYATPFSEFEKLKKKATIKEIYQLTFNKNPVVTLYSYIEVADRIPKLTPLFYSRLLNLKKEIYSQNGCIIGDLPPSQIFYDEYLKNVNEDKQAKDLILRKLDSISIYGNNTTNYVLNQALRHRVYPEYFHNRLEELAFAKQNPYVLLYLTKHFREQYKDRLQKSIISYLEKTNDDSYEDFSKNTLILELMKFKNPDNKKLLEKLLENNFILKDDHEVNLLKKGNGITK</sequence>
<dbReference type="EMBL" id="JAMXLT020000033">
    <property type="protein sequence ID" value="MDW8550507.1"/>
    <property type="molecule type" value="Genomic_DNA"/>
</dbReference>
<dbReference type="RefSeq" id="WP_063969892.1">
    <property type="nucleotide sequence ID" value="NZ_JAMXLT020000033.1"/>
</dbReference>